<evidence type="ECO:0000256" key="2">
    <source>
        <dbReference type="ARBA" id="ARBA00023242"/>
    </source>
</evidence>
<dbReference type="Pfam" id="PF04931">
    <property type="entry name" value="DNA_pol_phi"/>
    <property type="match status" value="1"/>
</dbReference>
<protein>
    <submittedName>
        <fullName evidence="3">Uncharacterized protein</fullName>
    </submittedName>
</protein>
<dbReference type="GO" id="GO:0006355">
    <property type="term" value="P:regulation of DNA-templated transcription"/>
    <property type="evidence" value="ECO:0007669"/>
    <property type="project" value="InterPro"/>
</dbReference>
<dbReference type="PANTHER" id="PTHR13213:SF2">
    <property type="entry name" value="MYB-BINDING PROTEIN 1A"/>
    <property type="match status" value="1"/>
</dbReference>
<accession>A0A7R9KSJ4</accession>
<dbReference type="EMBL" id="OC860347">
    <property type="protein sequence ID" value="CAD7628502.1"/>
    <property type="molecule type" value="Genomic_DNA"/>
</dbReference>
<keyword evidence="4" id="KW-1185">Reference proteome</keyword>
<dbReference type="AlphaFoldDB" id="A0A7R9KSJ4"/>
<dbReference type="GO" id="GO:0003677">
    <property type="term" value="F:DNA binding"/>
    <property type="evidence" value="ECO:0007669"/>
    <property type="project" value="InterPro"/>
</dbReference>
<dbReference type="InterPro" id="IPR007015">
    <property type="entry name" value="DNA_pol_V/MYBBP1A"/>
</dbReference>
<dbReference type="Proteomes" id="UP000759131">
    <property type="component" value="Unassembled WGS sequence"/>
</dbReference>
<evidence type="ECO:0000313" key="3">
    <source>
        <dbReference type="EMBL" id="CAD7628502.1"/>
    </source>
</evidence>
<comment type="subcellular location">
    <subcellularLocation>
        <location evidence="1">Nucleus</location>
    </subcellularLocation>
</comment>
<sequence>MDSIKETKTSADDRKDDTNGSNDVMYCLDRVIRGMASARQFARHGFCVLLTQLLMTFEEKISLEVVFELSEKHLQKIKDVSNHDSVIGWSLVMASVIKSGRLRADTSLLQTLYRKLHNISNPYSFVM</sequence>
<proteinExistence type="predicted"/>
<dbReference type="EMBL" id="CAJPIZ010005772">
    <property type="protein sequence ID" value="CAG2108932.1"/>
    <property type="molecule type" value="Genomic_DNA"/>
</dbReference>
<name>A0A7R9KSJ4_9ACAR</name>
<organism evidence="3">
    <name type="scientific">Medioppia subpectinata</name>
    <dbReference type="NCBI Taxonomy" id="1979941"/>
    <lineage>
        <taxon>Eukaryota</taxon>
        <taxon>Metazoa</taxon>
        <taxon>Ecdysozoa</taxon>
        <taxon>Arthropoda</taxon>
        <taxon>Chelicerata</taxon>
        <taxon>Arachnida</taxon>
        <taxon>Acari</taxon>
        <taxon>Acariformes</taxon>
        <taxon>Sarcoptiformes</taxon>
        <taxon>Oribatida</taxon>
        <taxon>Brachypylina</taxon>
        <taxon>Oppioidea</taxon>
        <taxon>Oppiidae</taxon>
        <taxon>Medioppia</taxon>
    </lineage>
</organism>
<dbReference type="OrthoDB" id="342531at2759"/>
<evidence type="ECO:0000256" key="1">
    <source>
        <dbReference type="ARBA" id="ARBA00004123"/>
    </source>
</evidence>
<dbReference type="GO" id="GO:0005730">
    <property type="term" value="C:nucleolus"/>
    <property type="evidence" value="ECO:0007669"/>
    <property type="project" value="InterPro"/>
</dbReference>
<keyword evidence="2" id="KW-0539">Nucleus</keyword>
<reference evidence="3" key="1">
    <citation type="submission" date="2020-11" db="EMBL/GenBank/DDBJ databases">
        <authorList>
            <person name="Tran Van P."/>
        </authorList>
    </citation>
    <scope>NUCLEOTIDE SEQUENCE</scope>
</reference>
<evidence type="ECO:0000313" key="4">
    <source>
        <dbReference type="Proteomes" id="UP000759131"/>
    </source>
</evidence>
<dbReference type="PANTHER" id="PTHR13213">
    <property type="entry name" value="MYB-BINDING PROTEIN 1A FAMILY MEMBER"/>
    <property type="match status" value="1"/>
</dbReference>
<gene>
    <name evidence="3" type="ORF">OSB1V03_LOCUS8923</name>
</gene>